<feature type="chain" id="PRO_5041989553" description="Receptor ligand binding region domain-containing protein" evidence="1">
    <location>
        <begin position="21"/>
        <end position="301"/>
    </location>
</feature>
<evidence type="ECO:0000256" key="1">
    <source>
        <dbReference type="SAM" id="SignalP"/>
    </source>
</evidence>
<comment type="caution">
    <text evidence="2">The sequence shown here is derived from an EMBL/GenBank/DDBJ whole genome shotgun (WGS) entry which is preliminary data.</text>
</comment>
<dbReference type="EMBL" id="JAWZYT010000559">
    <property type="protein sequence ID" value="KAK4321803.1"/>
    <property type="molecule type" value="Genomic_DNA"/>
</dbReference>
<sequence length="301" mass="33928">MLHVAKTILLAIAFTSVAVCLNQRQYYGEKNTVGFVGDAVVALLSTESHPRCSVVIISDGNYTTVAAALYKALFSLQGWHGVTIFDVESSGAVNLTRAQVSYVVSQARRIRWRSGCVVVVTSSSDTNFLASLAEESRSGDLLVWPSRMVVATHLTQPIVLNLMQQHWTLSMTNAVLLNQEDHFNNSMWVAYQYRPHHSLPKHQVVRAAYWIHEEGIVTTSSYQLNKEFVKFRDGVSLIVTATHWPPHVYLFGNTEEVEDERREADSLNFQGPMANILTIIAQKLNFTYETLASRMKLWLHE</sequence>
<proteinExistence type="predicted"/>
<protein>
    <recommendedName>
        <fullName evidence="4">Receptor ligand binding region domain-containing protein</fullName>
    </recommendedName>
</protein>
<evidence type="ECO:0000313" key="2">
    <source>
        <dbReference type="EMBL" id="KAK4321803.1"/>
    </source>
</evidence>
<keyword evidence="3" id="KW-1185">Reference proteome</keyword>
<evidence type="ECO:0000313" key="3">
    <source>
        <dbReference type="Proteomes" id="UP001292094"/>
    </source>
</evidence>
<accession>A0AAE1Q8G2</accession>
<dbReference type="AlphaFoldDB" id="A0AAE1Q8G2"/>
<keyword evidence="1" id="KW-0732">Signal</keyword>
<gene>
    <name evidence="2" type="ORF">Pmani_007430</name>
</gene>
<organism evidence="2 3">
    <name type="scientific">Petrolisthes manimaculis</name>
    <dbReference type="NCBI Taxonomy" id="1843537"/>
    <lineage>
        <taxon>Eukaryota</taxon>
        <taxon>Metazoa</taxon>
        <taxon>Ecdysozoa</taxon>
        <taxon>Arthropoda</taxon>
        <taxon>Crustacea</taxon>
        <taxon>Multicrustacea</taxon>
        <taxon>Malacostraca</taxon>
        <taxon>Eumalacostraca</taxon>
        <taxon>Eucarida</taxon>
        <taxon>Decapoda</taxon>
        <taxon>Pleocyemata</taxon>
        <taxon>Anomura</taxon>
        <taxon>Galatheoidea</taxon>
        <taxon>Porcellanidae</taxon>
        <taxon>Petrolisthes</taxon>
    </lineage>
</organism>
<evidence type="ECO:0008006" key="4">
    <source>
        <dbReference type="Google" id="ProtNLM"/>
    </source>
</evidence>
<reference evidence="2" key="1">
    <citation type="submission" date="2023-11" db="EMBL/GenBank/DDBJ databases">
        <title>Genome assemblies of two species of porcelain crab, Petrolisthes cinctipes and Petrolisthes manimaculis (Anomura: Porcellanidae).</title>
        <authorList>
            <person name="Angst P."/>
        </authorList>
    </citation>
    <scope>NUCLEOTIDE SEQUENCE</scope>
    <source>
        <strain evidence="2">PB745_02</strain>
        <tissue evidence="2">Gill</tissue>
    </source>
</reference>
<dbReference type="Proteomes" id="UP001292094">
    <property type="component" value="Unassembled WGS sequence"/>
</dbReference>
<feature type="signal peptide" evidence="1">
    <location>
        <begin position="1"/>
        <end position="20"/>
    </location>
</feature>
<name>A0AAE1Q8G2_9EUCA</name>